<dbReference type="EMBL" id="CAJHUC010002536">
    <property type="protein sequence ID" value="CAD7703943.1"/>
    <property type="molecule type" value="Genomic_DNA"/>
</dbReference>
<keyword evidence="1" id="KW-0812">Transmembrane</keyword>
<feature type="transmembrane region" description="Helical" evidence="1">
    <location>
        <begin position="248"/>
        <end position="271"/>
    </location>
</feature>
<protein>
    <submittedName>
        <fullName evidence="2">Uncharacterized protein</fullName>
    </submittedName>
</protein>
<keyword evidence="1" id="KW-0472">Membrane</keyword>
<evidence type="ECO:0000313" key="2">
    <source>
        <dbReference type="EMBL" id="CAD7703943.1"/>
    </source>
</evidence>
<dbReference type="Proteomes" id="UP000708148">
    <property type="component" value="Unassembled WGS sequence"/>
</dbReference>
<feature type="transmembrane region" description="Helical" evidence="1">
    <location>
        <begin position="32"/>
        <end position="52"/>
    </location>
</feature>
<keyword evidence="3" id="KW-1185">Reference proteome</keyword>
<name>A0A8S1J9P4_9CHLO</name>
<proteinExistence type="predicted"/>
<sequence length="274" mass="29070">MIPFSCLWLGDPGAERRFEAACARRLFRPFDLVARGVAAAALLTALLSGWLGPAASNWRTTALAAASALTEILWMALNADSNVQARTALTAIRRATISLALLTSDSPQLEASPEAYAFALWLAIASGLGSLIIPGMIAPMLTKHQLPAAVAQAGVLLALRLPEASCAQAAGTAEGAALSTWAWRWLDSLFTGGVGGRQEPRAVDACRQVVVVTYAVVGVWVPCYAAWVREYNARSEFVGAGPAARRKLTWRLMCAHNVVGAVAVACLWLLLYPV</sequence>
<feature type="transmembrane region" description="Helical" evidence="1">
    <location>
        <begin position="115"/>
        <end position="137"/>
    </location>
</feature>
<evidence type="ECO:0000256" key="1">
    <source>
        <dbReference type="SAM" id="Phobius"/>
    </source>
</evidence>
<gene>
    <name evidence="2" type="ORF">OSTQU699_LOCUS9300</name>
</gene>
<evidence type="ECO:0000313" key="3">
    <source>
        <dbReference type="Proteomes" id="UP000708148"/>
    </source>
</evidence>
<comment type="caution">
    <text evidence="2">The sequence shown here is derived from an EMBL/GenBank/DDBJ whole genome shotgun (WGS) entry which is preliminary data.</text>
</comment>
<organism evidence="2 3">
    <name type="scientific">Ostreobium quekettii</name>
    <dbReference type="NCBI Taxonomy" id="121088"/>
    <lineage>
        <taxon>Eukaryota</taxon>
        <taxon>Viridiplantae</taxon>
        <taxon>Chlorophyta</taxon>
        <taxon>core chlorophytes</taxon>
        <taxon>Ulvophyceae</taxon>
        <taxon>TCBD clade</taxon>
        <taxon>Bryopsidales</taxon>
        <taxon>Ostreobineae</taxon>
        <taxon>Ostreobiaceae</taxon>
        <taxon>Ostreobium</taxon>
    </lineage>
</organism>
<reference evidence="2" key="1">
    <citation type="submission" date="2020-12" db="EMBL/GenBank/DDBJ databases">
        <authorList>
            <person name="Iha C."/>
        </authorList>
    </citation>
    <scope>NUCLEOTIDE SEQUENCE</scope>
</reference>
<dbReference type="AlphaFoldDB" id="A0A8S1J9P4"/>
<feature type="transmembrane region" description="Helical" evidence="1">
    <location>
        <begin position="209"/>
        <end position="227"/>
    </location>
</feature>
<accession>A0A8S1J9P4</accession>
<keyword evidence="1" id="KW-1133">Transmembrane helix</keyword>